<evidence type="ECO:0000313" key="2">
    <source>
        <dbReference type="EMBL" id="KAF0522442.1"/>
    </source>
</evidence>
<name>A0A8H4AQB8_GIGMA</name>
<keyword evidence="3" id="KW-1185">Reference proteome</keyword>
<accession>A0A8H4AQB8</accession>
<dbReference type="EMBL" id="WTPW01000328">
    <property type="protein sequence ID" value="KAF0522442.1"/>
    <property type="molecule type" value="Genomic_DNA"/>
</dbReference>
<dbReference type="InterPro" id="IPR017896">
    <property type="entry name" value="4Fe4S_Fe-S-bd"/>
</dbReference>
<evidence type="ECO:0000313" key="3">
    <source>
        <dbReference type="Proteomes" id="UP000439903"/>
    </source>
</evidence>
<comment type="caution">
    <text evidence="2">The sequence shown here is derived from an EMBL/GenBank/DDBJ whole genome shotgun (WGS) entry which is preliminary data.</text>
</comment>
<dbReference type="OrthoDB" id="2470532at2759"/>
<dbReference type="Proteomes" id="UP000439903">
    <property type="component" value="Unassembled WGS sequence"/>
</dbReference>
<feature type="domain" description="4Fe-4S ferredoxin-type" evidence="1">
    <location>
        <begin position="13"/>
        <end position="42"/>
    </location>
</feature>
<dbReference type="PROSITE" id="PS51379">
    <property type="entry name" value="4FE4S_FER_2"/>
    <property type="match status" value="1"/>
</dbReference>
<reference evidence="2 3" key="1">
    <citation type="journal article" date="2019" name="Environ. Microbiol.">
        <title>At the nexus of three kingdoms: the genome of the mycorrhizal fungus Gigaspora margarita provides insights into plant, endobacterial and fungal interactions.</title>
        <authorList>
            <person name="Venice F."/>
            <person name="Ghignone S."/>
            <person name="Salvioli di Fossalunga A."/>
            <person name="Amselem J."/>
            <person name="Novero M."/>
            <person name="Xianan X."/>
            <person name="Sedzielewska Toro K."/>
            <person name="Morin E."/>
            <person name="Lipzen A."/>
            <person name="Grigoriev I.V."/>
            <person name="Henrissat B."/>
            <person name="Martin F.M."/>
            <person name="Bonfante P."/>
        </authorList>
    </citation>
    <scope>NUCLEOTIDE SEQUENCE [LARGE SCALE GENOMIC DNA]</scope>
    <source>
        <strain evidence="2 3">BEG34</strain>
    </source>
</reference>
<protein>
    <recommendedName>
        <fullName evidence="1">4Fe-4S ferredoxin-type domain-containing protein</fullName>
    </recommendedName>
</protein>
<evidence type="ECO:0000259" key="1">
    <source>
        <dbReference type="PROSITE" id="PS51379"/>
    </source>
</evidence>
<dbReference type="AlphaFoldDB" id="A0A8H4AQB8"/>
<organism evidence="2 3">
    <name type="scientific">Gigaspora margarita</name>
    <dbReference type="NCBI Taxonomy" id="4874"/>
    <lineage>
        <taxon>Eukaryota</taxon>
        <taxon>Fungi</taxon>
        <taxon>Fungi incertae sedis</taxon>
        <taxon>Mucoromycota</taxon>
        <taxon>Glomeromycotina</taxon>
        <taxon>Glomeromycetes</taxon>
        <taxon>Diversisporales</taxon>
        <taxon>Gigasporaceae</taxon>
        <taxon>Gigaspora</taxon>
    </lineage>
</organism>
<proteinExistence type="predicted"/>
<sequence>MLLHIKKHEDFVRPSRINTNECSTCNTCAESTNTESLNITEDYINDNYEDVGWFSLTVMENLIVNCFENEEPDCVRFSGTLKFDDDFVNIPSENQEVDKEVTYRNIAEFLLIYIEAGSHYYLEIRKMYSHKKNNQLTGEITAYMGCAQRRT</sequence>
<gene>
    <name evidence="2" type="ORF">F8M41_015545</name>
</gene>